<dbReference type="Pfam" id="PF07949">
    <property type="entry name" value="YbbR"/>
    <property type="match status" value="3"/>
</dbReference>
<dbReference type="InterPro" id="IPR012505">
    <property type="entry name" value="YbbR"/>
</dbReference>
<dbReference type="RefSeq" id="WP_020435729.1">
    <property type="nucleotide sequence ID" value="NZ_CZBR01000001.1"/>
</dbReference>
<dbReference type="Proteomes" id="UP000078383">
    <property type="component" value="Unassembled WGS sequence"/>
</dbReference>
<dbReference type="Gene3D" id="2.170.120.30">
    <property type="match status" value="2"/>
</dbReference>
<evidence type="ECO:0000313" key="1">
    <source>
        <dbReference type="EMBL" id="CUQ80958.1"/>
    </source>
</evidence>
<accession>A0A174Y0F0</accession>
<name>A0A174Y0F0_9FIRM</name>
<dbReference type="AlphaFoldDB" id="A0A174Y0F0"/>
<gene>
    <name evidence="1" type="ORF">ERS852502_00170</name>
</gene>
<organism evidence="1 2">
    <name type="scientific">[Ruminococcus] torques</name>
    <dbReference type="NCBI Taxonomy" id="33039"/>
    <lineage>
        <taxon>Bacteria</taxon>
        <taxon>Bacillati</taxon>
        <taxon>Bacillota</taxon>
        <taxon>Clostridia</taxon>
        <taxon>Lachnospirales</taxon>
        <taxon>Lachnospiraceae</taxon>
        <taxon>Mediterraneibacter</taxon>
    </lineage>
</organism>
<sequence>MKKYKLTTNLPLKIIAFVFAAFLWLIVANVANPVTKSTYTNIKVTIANDDVIAQGGEVYTVLDDQNVNVVVYAKRSVIQQIKSDDIVATADIKEMDSRTGLIPISVSIPKYSGSYQSAESVPRNIQIKTEPTGKNVFTLTVSTTGTQRDGYQIGEMKVNPEKITITGAESTVKSIDKAVAKINVDGISKDEELTAELVLYDASGNVINQGQLSNNLGEDGITVDVTVMRIKTVPLKFEASGTPADGYEYLGCSSEPASVQVCGKEEALSQIESINIPASELSIDGATEKIEKAFDITDYLPEGVELIEGASGKVTATAMIEQLGNRTIEFMVASIKQNYLAKNLQVSYEPDAEVTLVFQGEKDTLDSLDISNAVSVNLQNYTKEGTYDIPVEVDLPDGVTLTKPVTVQLTLTEKESTEDEQPENDAETN</sequence>
<dbReference type="EMBL" id="CZBX01000001">
    <property type="protein sequence ID" value="CUQ80958.1"/>
    <property type="molecule type" value="Genomic_DNA"/>
</dbReference>
<proteinExistence type="predicted"/>
<dbReference type="Gene3D" id="2.170.120.40">
    <property type="entry name" value="YbbR-like domain"/>
    <property type="match status" value="2"/>
</dbReference>
<evidence type="ECO:0000313" key="2">
    <source>
        <dbReference type="Proteomes" id="UP000078383"/>
    </source>
</evidence>
<dbReference type="PANTHER" id="PTHR37804:SF1">
    <property type="entry name" value="CDAA REGULATORY PROTEIN CDAR"/>
    <property type="match status" value="1"/>
</dbReference>
<dbReference type="OrthoDB" id="2111604at2"/>
<reference evidence="1 2" key="1">
    <citation type="submission" date="2015-09" db="EMBL/GenBank/DDBJ databases">
        <authorList>
            <consortium name="Pathogen Informatics"/>
        </authorList>
    </citation>
    <scope>NUCLEOTIDE SEQUENCE [LARGE SCALE GENOMIC DNA]</scope>
    <source>
        <strain evidence="1 2">2789STDY5834889</strain>
    </source>
</reference>
<dbReference type="PANTHER" id="PTHR37804">
    <property type="entry name" value="CDAA REGULATORY PROTEIN CDAR"/>
    <property type="match status" value="1"/>
</dbReference>
<dbReference type="InterPro" id="IPR053154">
    <property type="entry name" value="c-di-AMP_regulator"/>
</dbReference>
<protein>
    <submittedName>
        <fullName evidence="1">Uncharacterized protein conserved in bacteria</fullName>
    </submittedName>
</protein>